<keyword evidence="2" id="KW-0732">Signal</keyword>
<evidence type="ECO:0000256" key="2">
    <source>
        <dbReference type="SAM" id="SignalP"/>
    </source>
</evidence>
<evidence type="ECO:0000313" key="3">
    <source>
        <dbReference type="EMBL" id="MDT0558399.1"/>
    </source>
</evidence>
<proteinExistence type="predicted"/>
<gene>
    <name evidence="3" type="ORF">RM697_07065</name>
</gene>
<accession>A0ABU2YJQ1</accession>
<dbReference type="RefSeq" id="WP_311427167.1">
    <property type="nucleotide sequence ID" value="NZ_JAVRIA010000003.1"/>
</dbReference>
<keyword evidence="1" id="KW-0175">Coiled coil</keyword>
<sequence length="293" mass="33812">MKFLKATVLIYVLSLCVSFTTQAQELNNYKYIIVPNQFEFTKGKDKYQLNSLTKFLFNKNGYTAFLEDEDLPKDLKDNRCLALRAEAKKVKGFLKNKIQIELIDCNRNLIIASKVGETREKEYKKGYNLALRDAFVTFSTLDYKYEPLAITKSVSVTEKEEENSEELEKLKAEVEALKKEKEEVKLIEKLKKEEQELKKKLEEAETAKVEAKTKEAKTSETKSKEILYAQPIDNGFQLVDTTPKKVMILLATPKADVFSVKDKNAIVYKEDGKWYYSEVTTNGNVTKELNIKF</sequence>
<feature type="coiled-coil region" evidence="1">
    <location>
        <begin position="157"/>
        <end position="217"/>
    </location>
</feature>
<feature type="chain" id="PRO_5046353696" evidence="2">
    <location>
        <begin position="24"/>
        <end position="293"/>
    </location>
</feature>
<protein>
    <submittedName>
        <fullName evidence="3">Uncharacterized protein</fullName>
    </submittedName>
</protein>
<keyword evidence="4" id="KW-1185">Reference proteome</keyword>
<comment type="caution">
    <text evidence="3">The sequence shown here is derived from an EMBL/GenBank/DDBJ whole genome shotgun (WGS) entry which is preliminary data.</text>
</comment>
<feature type="signal peptide" evidence="2">
    <location>
        <begin position="1"/>
        <end position="23"/>
    </location>
</feature>
<dbReference type="Proteomes" id="UP001259492">
    <property type="component" value="Unassembled WGS sequence"/>
</dbReference>
<evidence type="ECO:0000313" key="4">
    <source>
        <dbReference type="Proteomes" id="UP001259492"/>
    </source>
</evidence>
<dbReference type="EMBL" id="JAVRIA010000003">
    <property type="protein sequence ID" value="MDT0558399.1"/>
    <property type="molecule type" value="Genomic_DNA"/>
</dbReference>
<reference evidence="3 4" key="1">
    <citation type="submission" date="2023-09" db="EMBL/GenBank/DDBJ databases">
        <authorList>
            <person name="Rey-Velasco X."/>
        </authorList>
    </citation>
    <scope>NUCLEOTIDE SEQUENCE [LARGE SCALE GENOMIC DNA]</scope>
    <source>
        <strain evidence="3 4">W332</strain>
    </source>
</reference>
<name>A0ABU2YJQ1_9FLAO</name>
<evidence type="ECO:0000256" key="1">
    <source>
        <dbReference type="SAM" id="Coils"/>
    </source>
</evidence>
<organism evidence="3 4">
    <name type="scientific">Microcosmobacter mediterraneus</name>
    <dbReference type="NCBI Taxonomy" id="3075607"/>
    <lineage>
        <taxon>Bacteria</taxon>
        <taxon>Pseudomonadati</taxon>
        <taxon>Bacteroidota</taxon>
        <taxon>Flavobacteriia</taxon>
        <taxon>Flavobacteriales</taxon>
        <taxon>Flavobacteriaceae</taxon>
        <taxon>Microcosmobacter</taxon>
    </lineage>
</organism>